<dbReference type="GO" id="GO:0005778">
    <property type="term" value="C:peroxisomal membrane"/>
    <property type="evidence" value="ECO:0007669"/>
    <property type="project" value="UniProtKB-SubCell"/>
</dbReference>
<gene>
    <name evidence="5" type="ORF">SPPG_03698</name>
</gene>
<evidence type="ECO:0000313" key="6">
    <source>
        <dbReference type="Proteomes" id="UP000053201"/>
    </source>
</evidence>
<keyword evidence="1" id="KW-0962">Peroxisome biogenesis</keyword>
<comment type="subcellular location">
    <subcellularLocation>
        <location evidence="4">Peroxisome membrane</location>
    </subcellularLocation>
</comment>
<proteinExistence type="predicted"/>
<dbReference type="InParanoid" id="A0A0L0HKC4"/>
<dbReference type="GeneID" id="27687197"/>
<accession>A0A0L0HKC4</accession>
<evidence type="ECO:0008006" key="7">
    <source>
        <dbReference type="Google" id="ProtNLM"/>
    </source>
</evidence>
<evidence type="ECO:0000256" key="3">
    <source>
        <dbReference type="ARBA" id="ARBA00023140"/>
    </source>
</evidence>
<dbReference type="InterPro" id="IPR008733">
    <property type="entry name" value="PEX11"/>
</dbReference>
<evidence type="ECO:0000256" key="1">
    <source>
        <dbReference type="ARBA" id="ARBA00022593"/>
    </source>
</evidence>
<protein>
    <recommendedName>
        <fullName evidence="7">Peroxisomal biogenesis factor 11</fullName>
    </recommendedName>
</protein>
<keyword evidence="2" id="KW-0472">Membrane</keyword>
<dbReference type="Proteomes" id="UP000053201">
    <property type="component" value="Unassembled WGS sequence"/>
</dbReference>
<dbReference type="AlphaFoldDB" id="A0A0L0HKC4"/>
<keyword evidence="3" id="KW-0576">Peroxisome</keyword>
<keyword evidence="6" id="KW-1185">Reference proteome</keyword>
<reference evidence="5 6" key="1">
    <citation type="submission" date="2009-08" db="EMBL/GenBank/DDBJ databases">
        <title>The Genome Sequence of Spizellomyces punctatus strain DAOM BR117.</title>
        <authorList>
            <consortium name="The Broad Institute Genome Sequencing Platform"/>
            <person name="Russ C."/>
            <person name="Cuomo C."/>
            <person name="Shea T."/>
            <person name="Young S.K."/>
            <person name="Zeng Q."/>
            <person name="Koehrsen M."/>
            <person name="Haas B."/>
            <person name="Borodovsky M."/>
            <person name="Guigo R."/>
            <person name="Alvarado L."/>
            <person name="Berlin A."/>
            <person name="Bochicchio J."/>
            <person name="Borenstein D."/>
            <person name="Chapman S."/>
            <person name="Chen Z."/>
            <person name="Engels R."/>
            <person name="Freedman E."/>
            <person name="Gellesch M."/>
            <person name="Goldberg J."/>
            <person name="Griggs A."/>
            <person name="Gujja S."/>
            <person name="Heiman D."/>
            <person name="Hepburn T."/>
            <person name="Howarth C."/>
            <person name="Jen D."/>
            <person name="Larson L."/>
            <person name="Lewis B."/>
            <person name="Mehta T."/>
            <person name="Park D."/>
            <person name="Pearson M."/>
            <person name="Roberts A."/>
            <person name="Saif S."/>
            <person name="Shenoy N."/>
            <person name="Sisk P."/>
            <person name="Stolte C."/>
            <person name="Sykes S."/>
            <person name="Thomson T."/>
            <person name="Walk T."/>
            <person name="White J."/>
            <person name="Yandava C."/>
            <person name="Burger G."/>
            <person name="Gray M.W."/>
            <person name="Holland P.W.H."/>
            <person name="King N."/>
            <person name="Lang F.B.F."/>
            <person name="Roger A.J."/>
            <person name="Ruiz-Trillo I."/>
            <person name="Lander E."/>
            <person name="Nusbaum C."/>
        </authorList>
    </citation>
    <scope>NUCLEOTIDE SEQUENCE [LARGE SCALE GENOMIC DNA]</scope>
    <source>
        <strain evidence="5 6">DAOM BR117</strain>
    </source>
</reference>
<dbReference type="eggNOG" id="ENOG502S6SD">
    <property type="taxonomic scope" value="Eukaryota"/>
</dbReference>
<organism evidence="5 6">
    <name type="scientific">Spizellomyces punctatus (strain DAOM BR117)</name>
    <dbReference type="NCBI Taxonomy" id="645134"/>
    <lineage>
        <taxon>Eukaryota</taxon>
        <taxon>Fungi</taxon>
        <taxon>Fungi incertae sedis</taxon>
        <taxon>Chytridiomycota</taxon>
        <taxon>Chytridiomycota incertae sedis</taxon>
        <taxon>Chytridiomycetes</taxon>
        <taxon>Spizellomycetales</taxon>
        <taxon>Spizellomycetaceae</taxon>
        <taxon>Spizellomyces</taxon>
    </lineage>
</organism>
<dbReference type="Pfam" id="PF05648">
    <property type="entry name" value="PEX11"/>
    <property type="match status" value="1"/>
</dbReference>
<evidence type="ECO:0000313" key="5">
    <source>
        <dbReference type="EMBL" id="KND01911.1"/>
    </source>
</evidence>
<evidence type="ECO:0000256" key="2">
    <source>
        <dbReference type="ARBA" id="ARBA00023136"/>
    </source>
</evidence>
<dbReference type="VEuPathDB" id="FungiDB:SPPG_03698"/>
<evidence type="ECO:0000256" key="4">
    <source>
        <dbReference type="ARBA" id="ARBA00046271"/>
    </source>
</evidence>
<dbReference type="EMBL" id="KQ257454">
    <property type="protein sequence ID" value="KND01911.1"/>
    <property type="molecule type" value="Genomic_DNA"/>
</dbReference>
<dbReference type="PANTHER" id="PTHR12652:SF19">
    <property type="entry name" value="PEROXISOMAL BIOGENESIS FACTOR 11"/>
    <property type="match status" value="1"/>
</dbReference>
<name>A0A0L0HKC4_SPIPD</name>
<dbReference type="PANTHER" id="PTHR12652">
    <property type="entry name" value="PEROXISOMAL BIOGENESIS FACTOR 11"/>
    <property type="match status" value="1"/>
</dbReference>
<dbReference type="GO" id="GO:0016559">
    <property type="term" value="P:peroxisome fission"/>
    <property type="evidence" value="ECO:0007669"/>
    <property type="project" value="InterPro"/>
</dbReference>
<dbReference type="STRING" id="645134.A0A0L0HKC4"/>
<dbReference type="RefSeq" id="XP_016609950.1">
    <property type="nucleotide sequence ID" value="XM_016751954.1"/>
</dbReference>
<dbReference type="OMA" id="YSIRVYL"/>
<dbReference type="OrthoDB" id="411017at2759"/>
<sequence length="301" mass="33807">MSVNAGYNANGNHVPVVQAPPAELVQRLKAASMLQNPLKDSNSKAPSASSNSIRKSLPRSIRINPLVQVLILRRVLLLTDGRDKVMKVIQYGLKTAMWLHILDAKRHPTLHSHANKTVSQFSMTRKVIRLFYWLNSLDEFVELAKERHFGMSSAVTPTEKLRQFLAVFNAIVGIVNGWADDLVVAGKMGIVDKPLYNRATILADRLWYVSIFIDAHENVHGTAAIRRKLVACRADDESKRKELESKLYMQKVSFAKLMADFVFCTIDVFHLGDKGISDGWQAVSGFLAALLGTYKVWVKHR</sequence>